<keyword evidence="2" id="KW-0813">Transport</keyword>
<evidence type="ECO:0000256" key="2">
    <source>
        <dbReference type="ARBA" id="ARBA00022448"/>
    </source>
</evidence>
<organism evidence="6 7">
    <name type="scientific">Natronosporangium hydrolyticum</name>
    <dbReference type="NCBI Taxonomy" id="2811111"/>
    <lineage>
        <taxon>Bacteria</taxon>
        <taxon>Bacillati</taxon>
        <taxon>Actinomycetota</taxon>
        <taxon>Actinomycetes</taxon>
        <taxon>Micromonosporales</taxon>
        <taxon>Micromonosporaceae</taxon>
        <taxon>Natronosporangium</taxon>
    </lineage>
</organism>
<sequence length="243" mass="26258">MAGVPIEVQRLTKRYRGVTAVEELSFSVPPGQITGFLGPNGAGKTTTLRMILGLVQPTSGAVAIGGHRYRELAAPNAVVGAALDGAYAHPGHSARSHLRVHCALAGYPACRVDEVLAQLEMTEYADRRYRTYSTGMRQRLNLATALLGDPQVLLLDEPVNGLDPQGIAWLRRFLRDFADQGRTVLISSHLLAEVQQSVDRAVVIHRGRLLASGTLAELDPTRTGLESVFLNLTTEVLTTEAAR</sequence>
<dbReference type="Gene3D" id="3.40.50.300">
    <property type="entry name" value="P-loop containing nucleotide triphosphate hydrolases"/>
    <property type="match status" value="1"/>
</dbReference>
<dbReference type="KEGG" id="nhy:JQS43_15965"/>
<dbReference type="Pfam" id="PF00005">
    <property type="entry name" value="ABC_tran"/>
    <property type="match status" value="1"/>
</dbReference>
<reference evidence="6" key="1">
    <citation type="submission" date="2021-02" db="EMBL/GenBank/DDBJ databases">
        <title>Natrosporangium hydrolyticum gen. nov., sp. nov, a haloalkaliphilic actinobacterium from a soda solonchak soil.</title>
        <authorList>
            <person name="Sorokin D.Y."/>
            <person name="Khijniak T.V."/>
            <person name="Zakharycheva A.P."/>
            <person name="Boueva O.V."/>
            <person name="Ariskina E.V."/>
            <person name="Hahnke R.L."/>
            <person name="Bunk B."/>
            <person name="Sproer C."/>
            <person name="Schumann P."/>
            <person name="Evtushenko L.I."/>
            <person name="Kublanov I.V."/>
        </authorList>
    </citation>
    <scope>NUCLEOTIDE SEQUENCE</scope>
    <source>
        <strain evidence="6">DSM 106523</strain>
    </source>
</reference>
<dbReference type="GO" id="GO:0005524">
    <property type="term" value="F:ATP binding"/>
    <property type="evidence" value="ECO:0007669"/>
    <property type="project" value="UniProtKB-KW"/>
</dbReference>
<keyword evidence="3" id="KW-0547">Nucleotide-binding</keyword>
<dbReference type="PANTHER" id="PTHR43335:SF4">
    <property type="entry name" value="ABC TRANSPORTER, ATP-BINDING PROTEIN"/>
    <property type="match status" value="1"/>
</dbReference>
<dbReference type="PANTHER" id="PTHR43335">
    <property type="entry name" value="ABC TRANSPORTER, ATP-BINDING PROTEIN"/>
    <property type="match status" value="1"/>
</dbReference>
<protein>
    <submittedName>
        <fullName evidence="6">ATP-binding cassette domain-containing protein</fullName>
    </submittedName>
</protein>
<feature type="domain" description="ABC transporter" evidence="5">
    <location>
        <begin position="6"/>
        <end position="231"/>
    </location>
</feature>
<evidence type="ECO:0000256" key="3">
    <source>
        <dbReference type="ARBA" id="ARBA00022741"/>
    </source>
</evidence>
<dbReference type="PROSITE" id="PS50893">
    <property type="entry name" value="ABC_TRANSPORTER_2"/>
    <property type="match status" value="1"/>
</dbReference>
<dbReference type="Proteomes" id="UP000662857">
    <property type="component" value="Chromosome"/>
</dbReference>
<dbReference type="EMBL" id="CP070499">
    <property type="protein sequence ID" value="QSB17365.1"/>
    <property type="molecule type" value="Genomic_DNA"/>
</dbReference>
<dbReference type="InterPro" id="IPR003593">
    <property type="entry name" value="AAA+_ATPase"/>
</dbReference>
<evidence type="ECO:0000259" key="5">
    <source>
        <dbReference type="PROSITE" id="PS50893"/>
    </source>
</evidence>
<proteinExistence type="inferred from homology"/>
<dbReference type="AlphaFoldDB" id="A0A895YN25"/>
<comment type="similarity">
    <text evidence="1">Belongs to the ABC transporter superfamily.</text>
</comment>
<evidence type="ECO:0000313" key="6">
    <source>
        <dbReference type="EMBL" id="QSB17365.1"/>
    </source>
</evidence>
<dbReference type="SMART" id="SM00382">
    <property type="entry name" value="AAA"/>
    <property type="match status" value="1"/>
</dbReference>
<evidence type="ECO:0000256" key="1">
    <source>
        <dbReference type="ARBA" id="ARBA00005417"/>
    </source>
</evidence>
<keyword evidence="4 6" id="KW-0067">ATP-binding</keyword>
<accession>A0A895YN25</accession>
<dbReference type="InterPro" id="IPR003439">
    <property type="entry name" value="ABC_transporter-like_ATP-bd"/>
</dbReference>
<dbReference type="GO" id="GO:0016887">
    <property type="term" value="F:ATP hydrolysis activity"/>
    <property type="evidence" value="ECO:0007669"/>
    <property type="project" value="InterPro"/>
</dbReference>
<name>A0A895YN25_9ACTN</name>
<dbReference type="SUPFAM" id="SSF52540">
    <property type="entry name" value="P-loop containing nucleoside triphosphate hydrolases"/>
    <property type="match status" value="1"/>
</dbReference>
<gene>
    <name evidence="6" type="ORF">JQS43_15965</name>
</gene>
<dbReference type="InterPro" id="IPR027417">
    <property type="entry name" value="P-loop_NTPase"/>
</dbReference>
<keyword evidence="7" id="KW-1185">Reference proteome</keyword>
<evidence type="ECO:0000256" key="4">
    <source>
        <dbReference type="ARBA" id="ARBA00022840"/>
    </source>
</evidence>
<evidence type="ECO:0000313" key="7">
    <source>
        <dbReference type="Proteomes" id="UP000662857"/>
    </source>
</evidence>